<dbReference type="Proteomes" id="UP000019471">
    <property type="component" value="Unassembled WGS sequence"/>
</dbReference>
<dbReference type="CDD" id="cd08153">
    <property type="entry name" value="srpA_like"/>
    <property type="match status" value="1"/>
</dbReference>
<dbReference type="GO" id="GO:0004096">
    <property type="term" value="F:catalase activity"/>
    <property type="evidence" value="ECO:0007669"/>
    <property type="project" value="InterPro"/>
</dbReference>
<dbReference type="RefSeq" id="XP_007745798.1">
    <property type="nucleotide sequence ID" value="XM_007747608.1"/>
</dbReference>
<dbReference type="InterPro" id="IPR011614">
    <property type="entry name" value="Catalase_core"/>
</dbReference>
<dbReference type="Gene3D" id="2.40.180.10">
    <property type="entry name" value="Catalase core domain"/>
    <property type="match status" value="1"/>
</dbReference>
<gene>
    <name evidence="2" type="ORF">A1O5_07019</name>
</gene>
<dbReference type="PIRSF" id="PIRSF000296">
    <property type="entry name" value="SrpA"/>
    <property type="match status" value="1"/>
</dbReference>
<dbReference type="InterPro" id="IPR018028">
    <property type="entry name" value="Catalase"/>
</dbReference>
<dbReference type="STRING" id="1182543.W9WZ54"/>
<dbReference type="EMBL" id="AMGX01000010">
    <property type="protein sequence ID" value="EXJ69946.1"/>
    <property type="molecule type" value="Genomic_DNA"/>
</dbReference>
<name>W9WZ54_9EURO</name>
<dbReference type="InterPro" id="IPR020835">
    <property type="entry name" value="Catalase_sf"/>
</dbReference>
<evidence type="ECO:0000313" key="3">
    <source>
        <dbReference type="Proteomes" id="UP000019471"/>
    </source>
</evidence>
<accession>W9WZ54</accession>
<dbReference type="PANTHER" id="PTHR11465">
    <property type="entry name" value="CATALASE"/>
    <property type="match status" value="1"/>
</dbReference>
<protein>
    <submittedName>
        <fullName evidence="2">Catalase</fullName>
    </submittedName>
</protein>
<dbReference type="PANTHER" id="PTHR11465:SF62">
    <property type="entry name" value="CATALASE T"/>
    <property type="match status" value="1"/>
</dbReference>
<keyword evidence="3" id="KW-1185">Reference proteome</keyword>
<dbReference type="GeneID" id="19191725"/>
<dbReference type="GO" id="GO:0020037">
    <property type="term" value="F:heme binding"/>
    <property type="evidence" value="ECO:0007669"/>
    <property type="project" value="InterPro"/>
</dbReference>
<dbReference type="InterPro" id="IPR024168">
    <property type="entry name" value="Catalase_SrpA-type_pred"/>
</dbReference>
<dbReference type="PROSITE" id="PS51402">
    <property type="entry name" value="CATALASE_3"/>
    <property type="match status" value="1"/>
</dbReference>
<reference evidence="2 3" key="1">
    <citation type="submission" date="2013-03" db="EMBL/GenBank/DDBJ databases">
        <title>The Genome Sequence of Cladophialophora psammophila CBS 110553.</title>
        <authorList>
            <consortium name="The Broad Institute Genomics Platform"/>
            <person name="Cuomo C."/>
            <person name="de Hoog S."/>
            <person name="Gorbushina A."/>
            <person name="Walker B."/>
            <person name="Young S.K."/>
            <person name="Zeng Q."/>
            <person name="Gargeya S."/>
            <person name="Fitzgerald M."/>
            <person name="Haas B."/>
            <person name="Abouelleil A."/>
            <person name="Allen A.W."/>
            <person name="Alvarado L."/>
            <person name="Arachchi H.M."/>
            <person name="Berlin A.M."/>
            <person name="Chapman S.B."/>
            <person name="Gainer-Dewar J."/>
            <person name="Goldberg J."/>
            <person name="Griggs A."/>
            <person name="Gujja S."/>
            <person name="Hansen M."/>
            <person name="Howarth C."/>
            <person name="Imamovic A."/>
            <person name="Ireland A."/>
            <person name="Larimer J."/>
            <person name="McCowan C."/>
            <person name="Murphy C."/>
            <person name="Pearson M."/>
            <person name="Poon T.W."/>
            <person name="Priest M."/>
            <person name="Roberts A."/>
            <person name="Saif S."/>
            <person name="Shea T."/>
            <person name="Sisk P."/>
            <person name="Sykes S."/>
            <person name="Wortman J."/>
            <person name="Nusbaum C."/>
            <person name="Birren B."/>
        </authorList>
    </citation>
    <scope>NUCLEOTIDE SEQUENCE [LARGE SCALE GENOMIC DNA]</scope>
    <source>
        <strain evidence="2 3">CBS 110553</strain>
    </source>
</reference>
<dbReference type="eggNOG" id="KOG0047">
    <property type="taxonomic scope" value="Eukaryota"/>
</dbReference>
<dbReference type="SUPFAM" id="SSF56634">
    <property type="entry name" value="Heme-dependent catalase-like"/>
    <property type="match status" value="1"/>
</dbReference>
<organism evidence="2 3">
    <name type="scientific">Cladophialophora psammophila CBS 110553</name>
    <dbReference type="NCBI Taxonomy" id="1182543"/>
    <lineage>
        <taxon>Eukaryota</taxon>
        <taxon>Fungi</taxon>
        <taxon>Dikarya</taxon>
        <taxon>Ascomycota</taxon>
        <taxon>Pezizomycotina</taxon>
        <taxon>Eurotiomycetes</taxon>
        <taxon>Chaetothyriomycetidae</taxon>
        <taxon>Chaetothyriales</taxon>
        <taxon>Herpotrichiellaceae</taxon>
        <taxon>Cladophialophora</taxon>
    </lineage>
</organism>
<dbReference type="SMART" id="SM01060">
    <property type="entry name" value="Catalase"/>
    <property type="match status" value="1"/>
</dbReference>
<dbReference type="GO" id="GO:0005777">
    <property type="term" value="C:peroxisome"/>
    <property type="evidence" value="ECO:0007669"/>
    <property type="project" value="TreeGrafter"/>
</dbReference>
<dbReference type="GO" id="GO:0005739">
    <property type="term" value="C:mitochondrion"/>
    <property type="evidence" value="ECO:0007669"/>
    <property type="project" value="TreeGrafter"/>
</dbReference>
<comment type="caution">
    <text evidence="2">The sequence shown here is derived from an EMBL/GenBank/DDBJ whole genome shotgun (WGS) entry which is preliminary data.</text>
</comment>
<dbReference type="Gene3D" id="1.20.1280.120">
    <property type="match status" value="1"/>
</dbReference>
<sequence>MPLSTNDKTNETAAALVKTLQGAFHTPPGFRPAHARGILLNGTFTPTPEAGSLSSAPHFNASSTPIVVRFSNSTGIPQIPDNAGDANPRGIAVRFVLPEKNGRRQHTDIIAHSTPFFPVRTGEDFLELLGAIGASAAPDAPKPSPIEVYLGKTPSAAAFVGAPKPTPASFATEKYFGVNAFKLVSSDSKGTFVRYRITPDAGESHLTDEEAKLKDPAFLHNEIQTRIIDGGASFTLWAQVAEEGDPTNDATIHWPESRKLVKLGSIKLETVADDNDEKQRTIIFDPVPRVEGVEASDDPIIDMRASVYLISGRERRAAGPHQ</sequence>
<dbReference type="AlphaFoldDB" id="W9WZ54"/>
<dbReference type="OrthoDB" id="6880011at2759"/>
<dbReference type="GO" id="GO:0042542">
    <property type="term" value="P:response to hydrogen peroxide"/>
    <property type="evidence" value="ECO:0007669"/>
    <property type="project" value="TreeGrafter"/>
</dbReference>
<dbReference type="Pfam" id="PF00199">
    <property type="entry name" value="Catalase"/>
    <property type="match status" value="1"/>
</dbReference>
<proteinExistence type="predicted"/>
<feature type="domain" description="Catalase core" evidence="1">
    <location>
        <begin position="9"/>
        <end position="321"/>
    </location>
</feature>
<evidence type="ECO:0000259" key="1">
    <source>
        <dbReference type="SMART" id="SM01060"/>
    </source>
</evidence>
<dbReference type="GO" id="GO:0042744">
    <property type="term" value="P:hydrogen peroxide catabolic process"/>
    <property type="evidence" value="ECO:0007669"/>
    <property type="project" value="TreeGrafter"/>
</dbReference>
<dbReference type="HOGENOM" id="CLU_045961_0_0_1"/>
<evidence type="ECO:0000313" key="2">
    <source>
        <dbReference type="EMBL" id="EXJ69946.1"/>
    </source>
</evidence>